<feature type="signal peptide" evidence="7">
    <location>
        <begin position="1"/>
        <end position="36"/>
    </location>
</feature>
<keyword evidence="2" id="KW-1003">Cell membrane</keyword>
<feature type="transmembrane region" description="Helical" evidence="6">
    <location>
        <begin position="104"/>
        <end position="127"/>
    </location>
</feature>
<feature type="transmembrane region" description="Helical" evidence="6">
    <location>
        <begin position="228"/>
        <end position="249"/>
    </location>
</feature>
<evidence type="ECO:0000256" key="2">
    <source>
        <dbReference type="ARBA" id="ARBA00022475"/>
    </source>
</evidence>
<keyword evidence="5 6" id="KW-0472">Membrane</keyword>
<feature type="transmembrane region" description="Helical" evidence="6">
    <location>
        <begin position="52"/>
        <end position="77"/>
    </location>
</feature>
<evidence type="ECO:0000259" key="8">
    <source>
        <dbReference type="Pfam" id="PF02687"/>
    </source>
</evidence>
<reference evidence="9 10" key="1">
    <citation type="submission" date="2024-06" db="EMBL/GenBank/DDBJ databases">
        <title>The Natural Products Discovery Center: Release of the First 8490 Sequenced Strains for Exploring Actinobacteria Biosynthetic Diversity.</title>
        <authorList>
            <person name="Kalkreuter E."/>
            <person name="Kautsar S.A."/>
            <person name="Yang D."/>
            <person name="Bader C.D."/>
            <person name="Teijaro C.N."/>
            <person name="Fluegel L."/>
            <person name="Davis C.M."/>
            <person name="Simpson J.R."/>
            <person name="Lauterbach L."/>
            <person name="Steele A.D."/>
            <person name="Gui C."/>
            <person name="Meng S."/>
            <person name="Li G."/>
            <person name="Viehrig K."/>
            <person name="Ye F."/>
            <person name="Su P."/>
            <person name="Kiefer A.F."/>
            <person name="Nichols A."/>
            <person name="Cepeda A.J."/>
            <person name="Yan W."/>
            <person name="Fan B."/>
            <person name="Jiang Y."/>
            <person name="Adhikari A."/>
            <person name="Zheng C.-J."/>
            <person name="Schuster L."/>
            <person name="Cowan T.M."/>
            <person name="Smanski M.J."/>
            <person name="Chevrette M.G."/>
            <person name="De Carvalho L.P.S."/>
            <person name="Shen B."/>
        </authorList>
    </citation>
    <scope>NUCLEOTIDE SEQUENCE [LARGE SCALE GENOMIC DNA]</scope>
    <source>
        <strain evidence="9 10">NPDC048946</strain>
    </source>
</reference>
<feature type="transmembrane region" description="Helical" evidence="6">
    <location>
        <begin position="195"/>
        <end position="216"/>
    </location>
</feature>
<dbReference type="InterPro" id="IPR038766">
    <property type="entry name" value="Membrane_comp_ABC_pdt"/>
</dbReference>
<feature type="transmembrane region" description="Helical" evidence="6">
    <location>
        <begin position="147"/>
        <end position="168"/>
    </location>
</feature>
<dbReference type="EMBL" id="JBEZFP010000073">
    <property type="protein sequence ID" value="MEU8136876.1"/>
    <property type="molecule type" value="Genomic_DNA"/>
</dbReference>
<name>A0ABV3DM94_9ACTN</name>
<proteinExistence type="predicted"/>
<keyword evidence="4 6" id="KW-1133">Transmembrane helix</keyword>
<evidence type="ECO:0000256" key="4">
    <source>
        <dbReference type="ARBA" id="ARBA00022989"/>
    </source>
</evidence>
<gene>
    <name evidence="9" type="ORF">AB0C36_25615</name>
</gene>
<accession>A0ABV3DM94</accession>
<comment type="subcellular location">
    <subcellularLocation>
        <location evidence="1">Cell membrane</location>
        <topology evidence="1">Multi-pass membrane protein</topology>
    </subcellularLocation>
</comment>
<feature type="transmembrane region" description="Helical" evidence="6">
    <location>
        <begin position="540"/>
        <end position="567"/>
    </location>
</feature>
<sequence length="619" mass="63017">MPSRRYADLAGSFATLALGVGIVTSMLLTLASSATADGVGDDNDALVTTNALTGTAVGTAVFATAFVVSSTFAFAVARRRRELALLRSVGATPGQVRGMVLREALVLSIPAGLLGCLLGRLATPGLIRWLGEHELAPAWLTMRHVTWPYYTAFATGVVVALAGATVAARQAARVRPVEALRTAAVDDARSSRTRIVVGAVMLVSAVAYLGFTAVVTPDEAIHRKHRTLAPMLVIPGIALLAPVLVGPPLRALGRVTRGREPVALELARSGVLASPRRTAATVAPVLMTVALSVSLLGATDTVDAAKVRDAEQRITAELVVEGPVSADELRAAAPGSTVVAPVATHVSLNAAASVWVELDALAVDPVAVGDVMDLKVTAGSLADLTDDAIVVPDDWAQTTVGAVVPVRMADGTQRSLRIAAVVEAGTGGTPVLLTPRHAPSAAAPLTFVDVPDGEAGATAAAAVRAVAARTGAVVRTDAEWARADVHGDSEDRRRLAVYFVLGVAVLYAGVAIANTTAMSTADQAPVWRALRMAGATRAQVARIAALEAALMVGLGVLLGVVAAAATLVPLWTAVTLLIGPGTVALPWGPASLVVAACAAIAVPAALLSVSAGRGVRAEM</sequence>
<dbReference type="Proteomes" id="UP001551482">
    <property type="component" value="Unassembled WGS sequence"/>
</dbReference>
<feature type="transmembrane region" description="Helical" evidence="6">
    <location>
        <begin position="495"/>
        <end position="519"/>
    </location>
</feature>
<evidence type="ECO:0000256" key="5">
    <source>
        <dbReference type="ARBA" id="ARBA00023136"/>
    </source>
</evidence>
<organism evidence="9 10">
    <name type="scientific">Streptodolium elevatio</name>
    <dbReference type="NCBI Taxonomy" id="3157996"/>
    <lineage>
        <taxon>Bacteria</taxon>
        <taxon>Bacillati</taxon>
        <taxon>Actinomycetota</taxon>
        <taxon>Actinomycetes</taxon>
        <taxon>Kitasatosporales</taxon>
        <taxon>Streptomycetaceae</taxon>
        <taxon>Streptodolium</taxon>
    </lineage>
</organism>
<keyword evidence="3 6" id="KW-0812">Transmembrane</keyword>
<evidence type="ECO:0000256" key="6">
    <source>
        <dbReference type="SAM" id="Phobius"/>
    </source>
</evidence>
<dbReference type="PANTHER" id="PTHR30287">
    <property type="entry name" value="MEMBRANE COMPONENT OF PREDICTED ABC SUPERFAMILY METABOLITE UPTAKE TRANSPORTER"/>
    <property type="match status" value="1"/>
</dbReference>
<feature type="transmembrane region" description="Helical" evidence="6">
    <location>
        <begin position="587"/>
        <end position="609"/>
    </location>
</feature>
<dbReference type="InterPro" id="IPR003838">
    <property type="entry name" value="ABC3_permease_C"/>
</dbReference>
<evidence type="ECO:0000313" key="9">
    <source>
        <dbReference type="EMBL" id="MEU8136876.1"/>
    </source>
</evidence>
<evidence type="ECO:0000313" key="10">
    <source>
        <dbReference type="Proteomes" id="UP001551482"/>
    </source>
</evidence>
<keyword evidence="10" id="KW-1185">Reference proteome</keyword>
<dbReference type="RefSeq" id="WP_358357929.1">
    <property type="nucleotide sequence ID" value="NZ_JBEZFP010000073.1"/>
</dbReference>
<evidence type="ECO:0000256" key="3">
    <source>
        <dbReference type="ARBA" id="ARBA00022692"/>
    </source>
</evidence>
<evidence type="ECO:0000256" key="1">
    <source>
        <dbReference type="ARBA" id="ARBA00004651"/>
    </source>
</evidence>
<feature type="domain" description="ABC3 transporter permease C-terminal" evidence="8">
    <location>
        <begin position="57"/>
        <end position="174"/>
    </location>
</feature>
<protein>
    <submittedName>
        <fullName evidence="9">FtsX-like permease family protein</fullName>
    </submittedName>
</protein>
<evidence type="ECO:0000256" key="7">
    <source>
        <dbReference type="SAM" id="SignalP"/>
    </source>
</evidence>
<dbReference type="Pfam" id="PF02687">
    <property type="entry name" value="FtsX"/>
    <property type="match status" value="1"/>
</dbReference>
<feature type="chain" id="PRO_5047222794" evidence="7">
    <location>
        <begin position="37"/>
        <end position="619"/>
    </location>
</feature>
<keyword evidence="7" id="KW-0732">Signal</keyword>
<dbReference type="PANTHER" id="PTHR30287:SF1">
    <property type="entry name" value="INNER MEMBRANE PROTEIN"/>
    <property type="match status" value="1"/>
</dbReference>
<comment type="caution">
    <text evidence="9">The sequence shown here is derived from an EMBL/GenBank/DDBJ whole genome shotgun (WGS) entry which is preliminary data.</text>
</comment>